<keyword evidence="2" id="KW-1185">Reference proteome</keyword>
<gene>
    <name evidence="1" type="ORF">Scep_004436</name>
</gene>
<sequence length="91" mass="10608">MRQLCTYYEKGDVALTSAGLQEQCSKSLGSLRVRATLYFTSYRALFLSIRVGYESTLLCSRFWRIWMKWEPMRGVQPLWLTFTITLGQQLG</sequence>
<evidence type="ECO:0000313" key="2">
    <source>
        <dbReference type="Proteomes" id="UP001419268"/>
    </source>
</evidence>
<organism evidence="1 2">
    <name type="scientific">Stephania cephalantha</name>
    <dbReference type="NCBI Taxonomy" id="152367"/>
    <lineage>
        <taxon>Eukaryota</taxon>
        <taxon>Viridiplantae</taxon>
        <taxon>Streptophyta</taxon>
        <taxon>Embryophyta</taxon>
        <taxon>Tracheophyta</taxon>
        <taxon>Spermatophyta</taxon>
        <taxon>Magnoliopsida</taxon>
        <taxon>Ranunculales</taxon>
        <taxon>Menispermaceae</taxon>
        <taxon>Menispermoideae</taxon>
        <taxon>Cissampelideae</taxon>
        <taxon>Stephania</taxon>
    </lineage>
</organism>
<comment type="caution">
    <text evidence="1">The sequence shown here is derived from an EMBL/GenBank/DDBJ whole genome shotgun (WGS) entry which is preliminary data.</text>
</comment>
<protein>
    <submittedName>
        <fullName evidence="1">Uncharacterized protein</fullName>
    </submittedName>
</protein>
<proteinExistence type="predicted"/>
<name>A0AAP0KU90_9MAGN</name>
<dbReference type="EMBL" id="JBBNAG010000002">
    <property type="protein sequence ID" value="KAK9157862.1"/>
    <property type="molecule type" value="Genomic_DNA"/>
</dbReference>
<dbReference type="Proteomes" id="UP001419268">
    <property type="component" value="Unassembled WGS sequence"/>
</dbReference>
<dbReference type="AlphaFoldDB" id="A0AAP0KU90"/>
<reference evidence="1 2" key="1">
    <citation type="submission" date="2024-01" db="EMBL/GenBank/DDBJ databases">
        <title>Genome assemblies of Stephania.</title>
        <authorList>
            <person name="Yang L."/>
        </authorList>
    </citation>
    <scope>NUCLEOTIDE SEQUENCE [LARGE SCALE GENOMIC DNA]</scope>
    <source>
        <strain evidence="1">JXDWG</strain>
        <tissue evidence="1">Leaf</tissue>
    </source>
</reference>
<evidence type="ECO:0000313" key="1">
    <source>
        <dbReference type="EMBL" id="KAK9157862.1"/>
    </source>
</evidence>
<accession>A0AAP0KU90</accession>